<dbReference type="PANTHER" id="PTHR12308:SF73">
    <property type="entry name" value="ANOCTAMIN"/>
    <property type="match status" value="1"/>
</dbReference>
<evidence type="ECO:0000256" key="1">
    <source>
        <dbReference type="ARBA" id="ARBA00004141"/>
    </source>
</evidence>
<evidence type="ECO:0000256" key="4">
    <source>
        <dbReference type="ARBA" id="ARBA00023136"/>
    </source>
</evidence>
<feature type="transmembrane region" description="Helical" evidence="5">
    <location>
        <begin position="63"/>
        <end position="82"/>
    </location>
</feature>
<dbReference type="VEuPathDB" id="FungiDB:H257_03388"/>
<comment type="subcellular location">
    <subcellularLocation>
        <location evidence="1">Membrane</location>
        <topology evidence="1">Multi-pass membrane protein</topology>
    </subcellularLocation>
</comment>
<dbReference type="InterPro" id="IPR007632">
    <property type="entry name" value="Anoctamin"/>
</dbReference>
<protein>
    <recommendedName>
        <fullName evidence="6">Anoctamin transmembrane domain-containing protein</fullName>
    </recommendedName>
</protein>
<keyword evidence="3 5" id="KW-1133">Transmembrane helix</keyword>
<comment type="caution">
    <text evidence="7">The sequence shown here is derived from an EMBL/GenBank/DDBJ whole genome shotgun (WGS) entry which is preliminary data.</text>
</comment>
<dbReference type="GO" id="GO:0005254">
    <property type="term" value="F:chloride channel activity"/>
    <property type="evidence" value="ECO:0007669"/>
    <property type="project" value="TreeGrafter"/>
</dbReference>
<dbReference type="EMBL" id="VJMI01016281">
    <property type="protein sequence ID" value="KAF0720499.1"/>
    <property type="molecule type" value="Genomic_DNA"/>
</dbReference>
<organism evidence="7 8">
    <name type="scientific">Aphanomyces astaci</name>
    <name type="common">Crayfish plague agent</name>
    <dbReference type="NCBI Taxonomy" id="112090"/>
    <lineage>
        <taxon>Eukaryota</taxon>
        <taxon>Sar</taxon>
        <taxon>Stramenopiles</taxon>
        <taxon>Oomycota</taxon>
        <taxon>Saprolegniomycetes</taxon>
        <taxon>Saprolegniales</taxon>
        <taxon>Verrucalvaceae</taxon>
        <taxon>Aphanomyces</taxon>
    </lineage>
</organism>
<accession>A0A6A4ZUN1</accession>
<dbReference type="AlphaFoldDB" id="A0A6A4ZUN1"/>
<keyword evidence="2 5" id="KW-0812">Transmembrane</keyword>
<dbReference type="Proteomes" id="UP000469452">
    <property type="component" value="Unassembled WGS sequence"/>
</dbReference>
<dbReference type="InterPro" id="IPR049452">
    <property type="entry name" value="Anoctamin_TM"/>
</dbReference>
<evidence type="ECO:0000313" key="8">
    <source>
        <dbReference type="Proteomes" id="UP000469452"/>
    </source>
</evidence>
<evidence type="ECO:0000259" key="6">
    <source>
        <dbReference type="Pfam" id="PF04547"/>
    </source>
</evidence>
<gene>
    <name evidence="7" type="ORF">AaE_010308</name>
</gene>
<evidence type="ECO:0000256" key="5">
    <source>
        <dbReference type="SAM" id="Phobius"/>
    </source>
</evidence>
<evidence type="ECO:0000313" key="7">
    <source>
        <dbReference type="EMBL" id="KAF0720499.1"/>
    </source>
</evidence>
<sequence length="427" mass="46532">MVLKSPRFPQVCVATQVPICSTNEDAVPVPVGIRMQQMMVAPPHVLDKQVSHRYTTIDAMIRFGYVTMFLTVFPGAPFFVVLTNTLEMHLDVQCSLEAHRRPSFDGGAEIPVFQSILEFMSLYVGLCPRFEPEDTARRLRCFAAVTVNCALLYLTTDIHAYLPTSFFAADAATSTAKLWVLLGVEHLVLGIKAAMALGIPDSPPWVDAYYAKLAKTHLISPPPTRSAEVTAVGEASNNADKQGSFEVETMECMEQPTVDTKDSGQFDIAPDDQVLFALPPESLSTRTSFVDGTTAIPATTSSSKENIPSTYEKQSLTIQALQIELAAMQASRDAALARIRVLESRASTQDDGSCGFCDGCAPCTVKCVECKASMCQACDATQHAAGLNTRHVRMEVGRVGYVVQERLAHVEKLLQQPSYIQGHTSPM</sequence>
<keyword evidence="4 5" id="KW-0472">Membrane</keyword>
<dbReference type="GO" id="GO:0016020">
    <property type="term" value="C:membrane"/>
    <property type="evidence" value="ECO:0007669"/>
    <property type="project" value="UniProtKB-SubCell"/>
</dbReference>
<dbReference type="Pfam" id="PF04547">
    <property type="entry name" value="Anoctamin"/>
    <property type="match status" value="1"/>
</dbReference>
<name>A0A6A4ZUN1_APHAT</name>
<dbReference type="PANTHER" id="PTHR12308">
    <property type="entry name" value="ANOCTAMIN"/>
    <property type="match status" value="1"/>
</dbReference>
<evidence type="ECO:0000256" key="2">
    <source>
        <dbReference type="ARBA" id="ARBA00022692"/>
    </source>
</evidence>
<evidence type="ECO:0000256" key="3">
    <source>
        <dbReference type="ARBA" id="ARBA00022989"/>
    </source>
</evidence>
<feature type="domain" description="Anoctamin transmembrane" evidence="6">
    <location>
        <begin position="57"/>
        <end position="122"/>
    </location>
</feature>
<reference evidence="7 8" key="1">
    <citation type="submission" date="2019-06" db="EMBL/GenBank/DDBJ databases">
        <title>Genomics analysis of Aphanomyces spp. identifies a new class of oomycete effector associated with host adaptation.</title>
        <authorList>
            <person name="Gaulin E."/>
        </authorList>
    </citation>
    <scope>NUCLEOTIDE SEQUENCE [LARGE SCALE GENOMIC DNA]</scope>
    <source>
        <strain evidence="7 8">E</strain>
    </source>
</reference>
<proteinExistence type="predicted"/>